<evidence type="ECO:0000256" key="1">
    <source>
        <dbReference type="SAM" id="Phobius"/>
    </source>
</evidence>
<keyword evidence="1" id="KW-1133">Transmembrane helix</keyword>
<dbReference type="EMBL" id="QRVK01000053">
    <property type="protein sequence ID" value="RGS36437.1"/>
    <property type="molecule type" value="Genomic_DNA"/>
</dbReference>
<organism evidence="2 3">
    <name type="scientific">Coprococcus eutactus</name>
    <dbReference type="NCBI Taxonomy" id="33043"/>
    <lineage>
        <taxon>Bacteria</taxon>
        <taxon>Bacillati</taxon>
        <taxon>Bacillota</taxon>
        <taxon>Clostridia</taxon>
        <taxon>Lachnospirales</taxon>
        <taxon>Lachnospiraceae</taxon>
        <taxon>Coprococcus</taxon>
    </lineage>
</organism>
<evidence type="ECO:0000313" key="2">
    <source>
        <dbReference type="EMBL" id="RGS36437.1"/>
    </source>
</evidence>
<reference evidence="2 3" key="1">
    <citation type="submission" date="2018-08" db="EMBL/GenBank/DDBJ databases">
        <title>A genome reference for cultivated species of the human gut microbiota.</title>
        <authorList>
            <person name="Zou Y."/>
            <person name="Xue W."/>
            <person name="Luo G."/>
        </authorList>
    </citation>
    <scope>NUCLEOTIDE SEQUENCE [LARGE SCALE GENOMIC DNA]</scope>
    <source>
        <strain evidence="2 3">AF22-21</strain>
    </source>
</reference>
<keyword evidence="1" id="KW-0472">Membrane</keyword>
<sequence>MINEEKVILMTKIAMYKESLGKEDLEKGKYFQSDYVKLNCLKTIVSSTVLFVVVAVAYIYYNIGSIVEQLTELDYLSVAGEIIGSYAIVCLGFALFAWVLYTYRYMKAKPKLIKYNQNLKKLIEFYEKEERTKGSEKRKRRAK</sequence>
<comment type="caution">
    <text evidence="2">The sequence shown here is derived from an EMBL/GenBank/DDBJ whole genome shotgun (WGS) entry which is preliminary data.</text>
</comment>
<evidence type="ECO:0000313" key="3">
    <source>
        <dbReference type="Proteomes" id="UP000283295"/>
    </source>
</evidence>
<dbReference type="Proteomes" id="UP000283295">
    <property type="component" value="Unassembled WGS sequence"/>
</dbReference>
<feature type="transmembrane region" description="Helical" evidence="1">
    <location>
        <begin position="83"/>
        <end position="103"/>
    </location>
</feature>
<proteinExistence type="predicted"/>
<dbReference type="OrthoDB" id="1778612at2"/>
<name>A0A3R6CSN6_9FIRM</name>
<accession>A0A3R6CSN6</accession>
<feature type="transmembrane region" description="Helical" evidence="1">
    <location>
        <begin position="44"/>
        <end position="63"/>
    </location>
</feature>
<dbReference type="AlphaFoldDB" id="A0A3R6CSN6"/>
<protein>
    <submittedName>
        <fullName evidence="2">Uncharacterized protein</fullName>
    </submittedName>
</protein>
<keyword evidence="1" id="KW-0812">Transmembrane</keyword>
<dbReference type="GeneID" id="92831555"/>
<gene>
    <name evidence="2" type="ORF">DWX94_13015</name>
</gene>
<dbReference type="RefSeq" id="WP_022059581.1">
    <property type="nucleotide sequence ID" value="NZ_CABIWG010000004.1"/>
</dbReference>